<dbReference type="CDD" id="cd03392">
    <property type="entry name" value="PAP2_like_2"/>
    <property type="match status" value="1"/>
</dbReference>
<dbReference type="SUPFAM" id="SSF48317">
    <property type="entry name" value="Acid phosphatase/Vanadium-dependent haloperoxidase"/>
    <property type="match status" value="1"/>
</dbReference>
<accession>D0L5L1</accession>
<reference evidence="4" key="1">
    <citation type="submission" date="2009-10" db="EMBL/GenBank/DDBJ databases">
        <title>The complete chromosome of Gordonia bronchialis DSM 43247.</title>
        <authorList>
            <consortium name="US DOE Joint Genome Institute (JGI-PGF)"/>
            <person name="Lucas S."/>
            <person name="Copeland A."/>
            <person name="Lapidus A."/>
            <person name="Glavina del Rio T."/>
            <person name="Dalin E."/>
            <person name="Tice H."/>
            <person name="Bruce D."/>
            <person name="Goodwin L."/>
            <person name="Pitluck S."/>
            <person name="Kyrpides N."/>
            <person name="Mavromatis K."/>
            <person name="Ivanova N."/>
            <person name="Ovchinnikova G."/>
            <person name="Saunders E."/>
            <person name="Brettin T."/>
            <person name="Detter J.C."/>
            <person name="Han C."/>
            <person name="Larimer F."/>
            <person name="Land M."/>
            <person name="Hauser L."/>
            <person name="Markowitz V."/>
            <person name="Cheng J.-F."/>
            <person name="Hugenholtz P."/>
            <person name="Woyke T."/>
            <person name="Wu D."/>
            <person name="Jando M."/>
            <person name="Schneider S."/>
            <person name="Goeker M."/>
            <person name="Klenk H.-P."/>
            <person name="Eisen J.A."/>
        </authorList>
    </citation>
    <scope>NUCLEOTIDE SEQUENCE [LARGE SCALE GENOMIC DNA]</scope>
    <source>
        <strain evidence="4">ATCC 25592 / DSM 43247 / BCRC 13721 / JCM 3198 / KCTC 3076 / NBRC 16047 / NCTC 10667</strain>
    </source>
</reference>
<proteinExistence type="predicted"/>
<keyword evidence="4" id="KW-1185">Reference proteome</keyword>
<keyword evidence="1" id="KW-0812">Transmembrane</keyword>
<feature type="transmembrane region" description="Helical" evidence="1">
    <location>
        <begin position="101"/>
        <end position="120"/>
    </location>
</feature>
<name>D0L5L1_GORB4</name>
<evidence type="ECO:0000259" key="2">
    <source>
        <dbReference type="SMART" id="SM00014"/>
    </source>
</evidence>
<dbReference type="Proteomes" id="UP000001219">
    <property type="component" value="Chromosome"/>
</dbReference>
<dbReference type="EMBL" id="CP001802">
    <property type="protein sequence ID" value="ACY20540.1"/>
    <property type="molecule type" value="Genomic_DNA"/>
</dbReference>
<dbReference type="KEGG" id="gbr:Gbro_1245"/>
<gene>
    <name evidence="3" type="ordered locus">Gbro_1245</name>
</gene>
<dbReference type="InterPro" id="IPR036938">
    <property type="entry name" value="PAP2/HPO_sf"/>
</dbReference>
<keyword evidence="1" id="KW-1133">Transmembrane helix</keyword>
<evidence type="ECO:0000313" key="3">
    <source>
        <dbReference type="EMBL" id="ACY20540.1"/>
    </source>
</evidence>
<dbReference type="RefSeq" id="WP_012833113.1">
    <property type="nucleotide sequence ID" value="NC_013441.1"/>
</dbReference>
<dbReference type="Pfam" id="PF01569">
    <property type="entry name" value="PAP2"/>
    <property type="match status" value="1"/>
</dbReference>
<dbReference type="InterPro" id="IPR000326">
    <property type="entry name" value="PAP2/HPO"/>
</dbReference>
<protein>
    <submittedName>
        <fullName evidence="3">Phosphoesterase PA-phosphatase related protein</fullName>
    </submittedName>
</protein>
<feature type="transmembrane region" description="Helical" evidence="1">
    <location>
        <begin position="27"/>
        <end position="53"/>
    </location>
</feature>
<feature type="transmembrane region" description="Helical" evidence="1">
    <location>
        <begin position="60"/>
        <end position="81"/>
    </location>
</feature>
<organism evidence="3 4">
    <name type="scientific">Gordonia bronchialis (strain ATCC 25592 / DSM 43247 / BCRC 13721 / JCM 3198 / KCTC 3076 / NBRC 16047 / NCTC 10667)</name>
    <name type="common">Rhodococcus bronchialis</name>
    <dbReference type="NCBI Taxonomy" id="526226"/>
    <lineage>
        <taxon>Bacteria</taxon>
        <taxon>Bacillati</taxon>
        <taxon>Actinomycetota</taxon>
        <taxon>Actinomycetes</taxon>
        <taxon>Mycobacteriales</taxon>
        <taxon>Gordoniaceae</taxon>
        <taxon>Gordonia</taxon>
    </lineage>
</organism>
<evidence type="ECO:0000256" key="1">
    <source>
        <dbReference type="SAM" id="Phobius"/>
    </source>
</evidence>
<dbReference type="STRING" id="526226.Gbro_1245"/>
<evidence type="ECO:0000313" key="4">
    <source>
        <dbReference type="Proteomes" id="UP000001219"/>
    </source>
</evidence>
<feature type="transmembrane region" description="Helical" evidence="1">
    <location>
        <begin position="132"/>
        <end position="152"/>
    </location>
</feature>
<feature type="domain" description="Phosphatidic acid phosphatase type 2/haloperoxidase" evidence="2">
    <location>
        <begin position="60"/>
        <end position="173"/>
    </location>
</feature>
<sequence>MLVSPTELDERVLDWVMDHRTEPWLTLARIITITGNTLPMALATLVVVIVLATRGYRVDAVFVGAGAALGNVAMVGLKHLFKRERPPEVHRLVDIDTFSFPSGHAMMSMIIFGLFAVVAYRRLEWVRRHRLILLIAPIWSIAIGITRVYLGVHWTTDVLVGWVLGVVWVGLCVVVMNRYEVRRAVDPVRG</sequence>
<dbReference type="Gene3D" id="1.20.144.10">
    <property type="entry name" value="Phosphatidic acid phosphatase type 2/haloperoxidase"/>
    <property type="match status" value="2"/>
</dbReference>
<dbReference type="PANTHER" id="PTHR14969:SF13">
    <property type="entry name" value="AT30094P"/>
    <property type="match status" value="1"/>
</dbReference>
<dbReference type="AlphaFoldDB" id="D0L5L1"/>
<dbReference type="eggNOG" id="COG0671">
    <property type="taxonomic scope" value="Bacteria"/>
</dbReference>
<dbReference type="HOGENOM" id="CLU_072573_3_2_11"/>
<feature type="transmembrane region" description="Helical" evidence="1">
    <location>
        <begin position="158"/>
        <end position="176"/>
    </location>
</feature>
<dbReference type="SMART" id="SM00014">
    <property type="entry name" value="acidPPc"/>
    <property type="match status" value="1"/>
</dbReference>
<reference evidence="3 4" key="2">
    <citation type="journal article" date="2010" name="Stand. Genomic Sci.">
        <title>Complete genome sequence of Gordonia bronchialis type strain (3410).</title>
        <authorList>
            <person name="Ivanova N."/>
            <person name="Sikorski J."/>
            <person name="Jando M."/>
            <person name="Lapidus A."/>
            <person name="Nolan M."/>
            <person name="Lucas S."/>
            <person name="Del Rio T.G."/>
            <person name="Tice H."/>
            <person name="Copeland A."/>
            <person name="Cheng J.F."/>
            <person name="Chen F."/>
            <person name="Bruce D."/>
            <person name="Goodwin L."/>
            <person name="Pitluck S."/>
            <person name="Mavromatis K."/>
            <person name="Ovchinnikova G."/>
            <person name="Pati A."/>
            <person name="Chen A."/>
            <person name="Palaniappan K."/>
            <person name="Land M."/>
            <person name="Hauser L."/>
            <person name="Chang Y.J."/>
            <person name="Jeffries C.D."/>
            <person name="Chain P."/>
            <person name="Saunders E."/>
            <person name="Han C."/>
            <person name="Detter J.C."/>
            <person name="Brettin T."/>
            <person name="Rohde M."/>
            <person name="Goker M."/>
            <person name="Bristow J."/>
            <person name="Eisen J.A."/>
            <person name="Markowitz V."/>
            <person name="Hugenholtz P."/>
            <person name="Klenk H.P."/>
            <person name="Kyrpides N.C."/>
        </authorList>
    </citation>
    <scope>NUCLEOTIDE SEQUENCE [LARGE SCALE GENOMIC DNA]</scope>
    <source>
        <strain evidence="4">ATCC 25592 / DSM 43247 / BCRC 13721 / JCM 3198 / KCTC 3076 / NBRC 16047 / NCTC 10667</strain>
    </source>
</reference>
<dbReference type="PANTHER" id="PTHR14969">
    <property type="entry name" value="SPHINGOSINE-1-PHOSPHATE PHOSPHOHYDROLASE"/>
    <property type="match status" value="1"/>
</dbReference>
<keyword evidence="1" id="KW-0472">Membrane</keyword>